<comment type="caution">
    <text evidence="2">The sequence shown here is derived from an EMBL/GenBank/DDBJ whole genome shotgun (WGS) entry which is preliminary data.</text>
</comment>
<dbReference type="NCBIfam" id="TIGR03380">
    <property type="entry name" value="agmatine_aguA"/>
    <property type="match status" value="1"/>
</dbReference>
<evidence type="ECO:0000313" key="2">
    <source>
        <dbReference type="EMBL" id="KAK9903367.1"/>
    </source>
</evidence>
<keyword evidence="1" id="KW-0378">Hydrolase</keyword>
<keyword evidence="3" id="KW-1185">Reference proteome</keyword>
<reference evidence="2 3" key="1">
    <citation type="journal article" date="2024" name="Nat. Commun.">
        <title>Phylogenomics reveals the evolutionary origins of lichenization in chlorophyte algae.</title>
        <authorList>
            <person name="Puginier C."/>
            <person name="Libourel C."/>
            <person name="Otte J."/>
            <person name="Skaloud P."/>
            <person name="Haon M."/>
            <person name="Grisel S."/>
            <person name="Petersen M."/>
            <person name="Berrin J.G."/>
            <person name="Delaux P.M."/>
            <person name="Dal Grande F."/>
            <person name="Keller J."/>
        </authorList>
    </citation>
    <scope>NUCLEOTIDE SEQUENCE [LARGE SCALE GENOMIC DNA]</scope>
    <source>
        <strain evidence="2 3">SAG 216-7</strain>
    </source>
</reference>
<dbReference type="InterPro" id="IPR017754">
    <property type="entry name" value="Agmatine_deiminase"/>
</dbReference>
<name>A0ABR2YDT0_9CHLO</name>
<dbReference type="Pfam" id="PF04371">
    <property type="entry name" value="PAD_porph"/>
    <property type="match status" value="1"/>
</dbReference>
<dbReference type="Gene3D" id="3.75.10.10">
    <property type="entry name" value="L-arginine/glycine Amidinotransferase, Chain A"/>
    <property type="match status" value="1"/>
</dbReference>
<sequence>MTTTASFAQLGFRWPAEWELQKQVFFGWPSIGEWFRNNAGPVQEQVVGVAKALAEFQPVTVCANPDQVPRAREMLPEHIRVLEVPHETPYIRDTAPLFVVRPSSGNPAQNEVAAIGFKFNAYGGIQKEDGSWWTKYGALYATDLKDARVSTTIAASESIPLVEADLVLEGGSVHTDGEGTLVTTAECLLHENRNPNLTKEQIEAQLQKYLAIEKVIWLPKGVYADFYTNGHVDNFCCFVRPGAVLLAWTDDNSDPQYEISAAALKMLQSTRDAKGRQIEVYKVPLPPNLFITQEEADGLLGEVKKRDAGARLPASYVNFYLANGGAVIPAFGVDTDEQARLAIQAAFGSSRKVVSVPAREILLGGGDIHCMSMQQPSGVPAAGF</sequence>
<dbReference type="Proteomes" id="UP001491310">
    <property type="component" value="Unassembled WGS sequence"/>
</dbReference>
<proteinExistence type="predicted"/>
<accession>A0ABR2YDT0</accession>
<organism evidence="2 3">
    <name type="scientific">Coccomyxa subellipsoidea</name>
    <dbReference type="NCBI Taxonomy" id="248742"/>
    <lineage>
        <taxon>Eukaryota</taxon>
        <taxon>Viridiplantae</taxon>
        <taxon>Chlorophyta</taxon>
        <taxon>core chlorophytes</taxon>
        <taxon>Trebouxiophyceae</taxon>
        <taxon>Trebouxiophyceae incertae sedis</taxon>
        <taxon>Coccomyxaceae</taxon>
        <taxon>Coccomyxa</taxon>
    </lineage>
</organism>
<dbReference type="SUPFAM" id="SSF55909">
    <property type="entry name" value="Pentein"/>
    <property type="match status" value="1"/>
</dbReference>
<evidence type="ECO:0008006" key="4">
    <source>
        <dbReference type="Google" id="ProtNLM"/>
    </source>
</evidence>
<evidence type="ECO:0000256" key="1">
    <source>
        <dbReference type="ARBA" id="ARBA00022801"/>
    </source>
</evidence>
<dbReference type="PANTHER" id="PTHR31377">
    <property type="entry name" value="AGMATINE DEIMINASE-RELATED"/>
    <property type="match status" value="1"/>
</dbReference>
<protein>
    <recommendedName>
        <fullName evidence="4">Agmatine deiminase</fullName>
    </recommendedName>
</protein>
<gene>
    <name evidence="2" type="ORF">WJX75_003891</name>
</gene>
<dbReference type="InterPro" id="IPR007466">
    <property type="entry name" value="Peptidyl-Arg-deiminase_porph"/>
</dbReference>
<dbReference type="EMBL" id="JALJOT010000014">
    <property type="protein sequence ID" value="KAK9903367.1"/>
    <property type="molecule type" value="Genomic_DNA"/>
</dbReference>
<evidence type="ECO:0000313" key="3">
    <source>
        <dbReference type="Proteomes" id="UP001491310"/>
    </source>
</evidence>
<dbReference type="PANTHER" id="PTHR31377:SF2">
    <property type="entry name" value="AGMATINE DEIMINASE"/>
    <property type="match status" value="1"/>
</dbReference>